<feature type="domain" description="PA" evidence="13">
    <location>
        <begin position="376"/>
        <end position="465"/>
    </location>
</feature>
<evidence type="ECO:0000256" key="4">
    <source>
        <dbReference type="ARBA" id="ARBA00022670"/>
    </source>
</evidence>
<dbReference type="Proteomes" id="UP000325315">
    <property type="component" value="Unassembled WGS sequence"/>
</dbReference>
<organism evidence="16 17">
    <name type="scientific">Gossypium australe</name>
    <dbReference type="NCBI Taxonomy" id="47621"/>
    <lineage>
        <taxon>Eukaryota</taxon>
        <taxon>Viridiplantae</taxon>
        <taxon>Streptophyta</taxon>
        <taxon>Embryophyta</taxon>
        <taxon>Tracheophyta</taxon>
        <taxon>Spermatophyta</taxon>
        <taxon>Magnoliopsida</taxon>
        <taxon>eudicotyledons</taxon>
        <taxon>Gunneridae</taxon>
        <taxon>Pentapetalae</taxon>
        <taxon>rosids</taxon>
        <taxon>malvids</taxon>
        <taxon>Malvales</taxon>
        <taxon>Malvaceae</taxon>
        <taxon>Malvoideae</taxon>
        <taxon>Gossypium</taxon>
    </lineage>
</organism>
<feature type="domain" description="Peptidase S8/S53" evidence="12">
    <location>
        <begin position="139"/>
        <end position="610"/>
    </location>
</feature>
<evidence type="ECO:0000259" key="13">
    <source>
        <dbReference type="Pfam" id="PF02225"/>
    </source>
</evidence>
<dbReference type="GO" id="GO:0005576">
    <property type="term" value="C:extracellular region"/>
    <property type="evidence" value="ECO:0007669"/>
    <property type="project" value="UniProtKB-SubCell"/>
</dbReference>
<dbReference type="CDD" id="cd04852">
    <property type="entry name" value="Peptidases_S8_3"/>
    <property type="match status" value="1"/>
</dbReference>
<dbReference type="InterPro" id="IPR036852">
    <property type="entry name" value="Peptidase_S8/S53_dom_sf"/>
</dbReference>
<dbReference type="GO" id="GO:0004252">
    <property type="term" value="F:serine-type endopeptidase activity"/>
    <property type="evidence" value="ECO:0007669"/>
    <property type="project" value="UniProtKB-UniRule"/>
</dbReference>
<dbReference type="Gene3D" id="3.50.30.30">
    <property type="match status" value="1"/>
</dbReference>
<name>A0A5B6WTN8_9ROSI</name>
<dbReference type="Gene3D" id="3.30.70.80">
    <property type="entry name" value="Peptidase S8 propeptide/proteinase inhibitor I9"/>
    <property type="match status" value="1"/>
</dbReference>
<reference evidence="17" key="1">
    <citation type="journal article" date="2019" name="Plant Biotechnol. J.">
        <title>Genome sequencing of the Australian wild diploid species Gossypium australe highlights disease resistance and delayed gland morphogenesis.</title>
        <authorList>
            <person name="Cai Y."/>
            <person name="Cai X."/>
            <person name="Wang Q."/>
            <person name="Wang P."/>
            <person name="Zhang Y."/>
            <person name="Cai C."/>
            <person name="Xu Y."/>
            <person name="Wang K."/>
            <person name="Zhou Z."/>
            <person name="Wang C."/>
            <person name="Geng S."/>
            <person name="Li B."/>
            <person name="Dong Q."/>
            <person name="Hou Y."/>
            <person name="Wang H."/>
            <person name="Ai P."/>
            <person name="Liu Z."/>
            <person name="Yi F."/>
            <person name="Sun M."/>
            <person name="An G."/>
            <person name="Cheng J."/>
            <person name="Zhang Y."/>
            <person name="Shi Q."/>
            <person name="Xie Y."/>
            <person name="Shi X."/>
            <person name="Chang Y."/>
            <person name="Huang F."/>
            <person name="Chen Y."/>
            <person name="Hong S."/>
            <person name="Mi L."/>
            <person name="Sun Q."/>
            <person name="Zhang L."/>
            <person name="Zhou B."/>
            <person name="Peng R."/>
            <person name="Zhang X."/>
            <person name="Liu F."/>
        </authorList>
    </citation>
    <scope>NUCLEOTIDE SEQUENCE [LARGE SCALE GENOMIC DNA]</scope>
    <source>
        <strain evidence="17">cv. PA1801</strain>
    </source>
</reference>
<dbReference type="Pfam" id="PF02225">
    <property type="entry name" value="PA"/>
    <property type="match status" value="1"/>
</dbReference>
<evidence type="ECO:0000256" key="2">
    <source>
        <dbReference type="ARBA" id="ARBA00011073"/>
    </source>
</evidence>
<dbReference type="Pfam" id="PF17766">
    <property type="entry name" value="fn3_6"/>
    <property type="match status" value="1"/>
</dbReference>
<keyword evidence="5" id="KW-0732">Signal</keyword>
<dbReference type="InterPro" id="IPR041469">
    <property type="entry name" value="Subtilisin-like_FN3"/>
</dbReference>
<evidence type="ECO:0000256" key="5">
    <source>
        <dbReference type="ARBA" id="ARBA00022729"/>
    </source>
</evidence>
<dbReference type="Pfam" id="PF00082">
    <property type="entry name" value="Peptidase_S8"/>
    <property type="match status" value="1"/>
</dbReference>
<dbReference type="PROSITE" id="PS51892">
    <property type="entry name" value="SUBTILASE"/>
    <property type="match status" value="1"/>
</dbReference>
<keyword evidence="17" id="KW-1185">Reference proteome</keyword>
<evidence type="ECO:0000256" key="1">
    <source>
        <dbReference type="ARBA" id="ARBA00004613"/>
    </source>
</evidence>
<evidence type="ECO:0000256" key="3">
    <source>
        <dbReference type="ARBA" id="ARBA00022525"/>
    </source>
</evidence>
<proteinExistence type="inferred from homology"/>
<dbReference type="InterPro" id="IPR037045">
    <property type="entry name" value="S8pro/Inhibitor_I9_sf"/>
</dbReference>
<keyword evidence="3" id="KW-0964">Secreted</keyword>
<gene>
    <name evidence="16" type="ORF">EPI10_006824</name>
</gene>
<dbReference type="FunFam" id="3.40.50.200:FF:000006">
    <property type="entry name" value="Subtilisin-like protease SBT1.5"/>
    <property type="match status" value="1"/>
</dbReference>
<dbReference type="InterPro" id="IPR010259">
    <property type="entry name" value="S8pro/Inhibitor_I9"/>
</dbReference>
<feature type="domain" description="Inhibitor I9" evidence="14">
    <location>
        <begin position="40"/>
        <end position="115"/>
    </location>
</feature>
<evidence type="ECO:0000256" key="7">
    <source>
        <dbReference type="ARBA" id="ARBA00022825"/>
    </source>
</evidence>
<feature type="active site" description="Charge relay system" evidence="9 10">
    <location>
        <position position="550"/>
    </location>
</feature>
<feature type="active site" description="Charge relay system" evidence="9 10">
    <location>
        <position position="147"/>
    </location>
</feature>
<dbReference type="InterPro" id="IPR015500">
    <property type="entry name" value="Peptidase_S8_subtilisin-rel"/>
</dbReference>
<dbReference type="CDD" id="cd02120">
    <property type="entry name" value="PA_subtilisin_like"/>
    <property type="match status" value="1"/>
</dbReference>
<dbReference type="PANTHER" id="PTHR10795">
    <property type="entry name" value="PROPROTEIN CONVERTASE SUBTILISIN/KEXIN"/>
    <property type="match status" value="1"/>
</dbReference>
<evidence type="ECO:0000259" key="14">
    <source>
        <dbReference type="Pfam" id="PF05922"/>
    </source>
</evidence>
<dbReference type="InterPro" id="IPR003137">
    <property type="entry name" value="PA_domain"/>
</dbReference>
<dbReference type="Pfam" id="PF05922">
    <property type="entry name" value="Inhibitor_I9"/>
    <property type="match status" value="1"/>
</dbReference>
<keyword evidence="6 10" id="KW-0378">Hydrolase</keyword>
<keyword evidence="7 10" id="KW-0720">Serine protease</keyword>
<comment type="caution">
    <text evidence="16">The sequence shown here is derived from an EMBL/GenBank/DDBJ whole genome shotgun (WGS) entry which is preliminary data.</text>
</comment>
<dbReference type="FunFam" id="3.30.70.80:FF:000003">
    <property type="entry name" value="Subtilisin-like protease SBT1.9"/>
    <property type="match status" value="1"/>
</dbReference>
<dbReference type="Gene3D" id="3.40.50.200">
    <property type="entry name" value="Peptidase S8/S53 domain"/>
    <property type="match status" value="1"/>
</dbReference>
<evidence type="ECO:0000256" key="8">
    <source>
        <dbReference type="ARBA" id="ARBA00023180"/>
    </source>
</evidence>
<evidence type="ECO:0000313" key="17">
    <source>
        <dbReference type="Proteomes" id="UP000325315"/>
    </source>
</evidence>
<dbReference type="Gene3D" id="2.60.40.2310">
    <property type="match status" value="1"/>
</dbReference>
<dbReference type="SUPFAM" id="SSF52743">
    <property type="entry name" value="Subtilisin-like"/>
    <property type="match status" value="1"/>
</dbReference>
<evidence type="ECO:0000259" key="15">
    <source>
        <dbReference type="Pfam" id="PF17766"/>
    </source>
</evidence>
<evidence type="ECO:0000259" key="12">
    <source>
        <dbReference type="Pfam" id="PF00082"/>
    </source>
</evidence>
<sequence length="1041" mass="111834">MQSVNCSTEEMKPLKIKVAAIVVVLSLCYACVIAEQAKRTYIVHMDKSNMPERFTHHSLWYDSSLKSVSKSTSMLYTYENVIHGYSARLTPEEAESLGKQSGVLSVLPDVRYELHTTRTPEFLGLGNNSALIPTTASTSEVIVGILDTGVWPELKSFDDSELGPVPSGWKGKCEVGQNFSSSSCNKKLIGARYYLQGYEAALGPIDETMESKSPRDDDGHGTHTATTAAGSVVPNANLLGYASGTARGMASHARVAIYKVCWLNGCFISDITAGMDRAIADGVDIMSMSIGGHITEYYLDIIAIGAFTAAAHGIFVSCSAGNEGPEAGSLLNVAPWITTVGAGTLDRDFPASITLGNNMRYTGVTLYNGKQLSNSTVPLVYGGSVSNSSSGNLCMDGSLIPEKVRGKIVVCDRGGSDRVEKGVVVKAAGGVGMILANTLTFGEELLADAHLLPSAAVGQIDGDSIKKYISSDPNPTATIGPGTTMLGVQPAPVVAAFSSRGPNPVTPAIFKPDIIAPGVNILAGWTGEVGPTGLAIDQRHVNFNIVSGTSMSCPHVSGLAAILRAAHPEWSPAAIKSALMTTAYSTYPNGEKIKDVATGGPATPFDYGAGHVDPIAALDPGLVYDTTIDDYLGFLCALNYTPSQIKATTQTNFTCQKSKKYTLGDFNYPSFSVPFQTGSRSTVKYTRTITNVGVPATYKISLYSQTQAVKMSVVPAILSFSAQYEKKSYTVTFRAISMPPGSTGFARLEWSDGFREIESVLQLEEFEKAVQSSYYGNSSEEARDRHREFIVAIKNQNLKIEKYLQETASSEGKTPVPWVHLDEGECNELALFLSAPPLPGDKKLPPKVHGRASDLRRGINRESAPDFLKNTSQSIEFSSSEVNNEKSYGHRRTASASPDIGAWKIAIVDDVLQQNSSNGQRFIPPRRVPSSGAMSSTESAVKGQWSKNGIRKSATARHQESDAEFSRPPELARVNVNPTSGNDECCEKSSDCVDCNDKQPIGWYGAIKRRLQRSKYQLKNSRPAQIAIWAFLVICLIGELS</sequence>
<dbReference type="GO" id="GO:0048731">
    <property type="term" value="P:system development"/>
    <property type="evidence" value="ECO:0007669"/>
    <property type="project" value="UniProtKB-ARBA"/>
</dbReference>
<comment type="subcellular location">
    <subcellularLocation>
        <location evidence="1">Secreted</location>
    </subcellularLocation>
</comment>
<dbReference type="InterPro" id="IPR023828">
    <property type="entry name" value="Peptidase_S8_Ser-AS"/>
</dbReference>
<dbReference type="OrthoDB" id="206201at2759"/>
<protein>
    <submittedName>
        <fullName evidence="16">Subtilisin-like protease SBT1.7 isoform X1</fullName>
    </submittedName>
</protein>
<evidence type="ECO:0000256" key="10">
    <source>
        <dbReference type="PROSITE-ProRule" id="PRU01240"/>
    </source>
</evidence>
<keyword evidence="4 10" id="KW-0645">Protease</keyword>
<dbReference type="PROSITE" id="PS00138">
    <property type="entry name" value="SUBTILASE_SER"/>
    <property type="match status" value="1"/>
</dbReference>
<evidence type="ECO:0000256" key="6">
    <source>
        <dbReference type="ARBA" id="ARBA00022801"/>
    </source>
</evidence>
<evidence type="ECO:0000313" key="16">
    <source>
        <dbReference type="EMBL" id="KAA3484758.1"/>
    </source>
</evidence>
<dbReference type="FunFam" id="3.50.30.30:FF:000005">
    <property type="entry name" value="subtilisin-like protease SBT1.5"/>
    <property type="match status" value="1"/>
</dbReference>
<feature type="active site" description="Charge relay system" evidence="9 10">
    <location>
        <position position="220"/>
    </location>
</feature>
<feature type="region of interest" description="Disordered" evidence="11">
    <location>
        <begin position="208"/>
        <end position="227"/>
    </location>
</feature>
<dbReference type="AlphaFoldDB" id="A0A5B6WTN8"/>
<dbReference type="GO" id="GO:0006508">
    <property type="term" value="P:proteolysis"/>
    <property type="evidence" value="ECO:0007669"/>
    <property type="project" value="UniProtKB-KW"/>
</dbReference>
<feature type="domain" description="Subtilisin-like protease fibronectin type-III" evidence="15">
    <location>
        <begin position="665"/>
        <end position="759"/>
    </location>
</feature>
<dbReference type="InterPro" id="IPR000209">
    <property type="entry name" value="Peptidase_S8/S53_dom"/>
</dbReference>
<keyword evidence="8" id="KW-0325">Glycoprotein</keyword>
<dbReference type="InterPro" id="IPR045051">
    <property type="entry name" value="SBT"/>
</dbReference>
<evidence type="ECO:0000256" key="9">
    <source>
        <dbReference type="PIRSR" id="PIRSR615500-1"/>
    </source>
</evidence>
<comment type="similarity">
    <text evidence="2 10">Belongs to the peptidase S8 family.</text>
</comment>
<accession>A0A5B6WTN8</accession>
<feature type="compositionally biased region" description="Basic and acidic residues" evidence="11">
    <location>
        <begin position="209"/>
        <end position="221"/>
    </location>
</feature>
<evidence type="ECO:0000256" key="11">
    <source>
        <dbReference type="SAM" id="MobiDB-lite"/>
    </source>
</evidence>
<dbReference type="InterPro" id="IPR034197">
    <property type="entry name" value="Peptidases_S8_3"/>
</dbReference>
<feature type="region of interest" description="Disordered" evidence="11">
    <location>
        <begin position="917"/>
        <end position="948"/>
    </location>
</feature>
<dbReference type="EMBL" id="SMMG02000002">
    <property type="protein sequence ID" value="KAA3484758.1"/>
    <property type="molecule type" value="Genomic_DNA"/>
</dbReference>
<dbReference type="PRINTS" id="PR00723">
    <property type="entry name" value="SUBTILISIN"/>
</dbReference>